<protein>
    <submittedName>
        <fullName evidence="2">Uncharacterized protein</fullName>
    </submittedName>
</protein>
<dbReference type="InterPro" id="IPR006597">
    <property type="entry name" value="Sel1-like"/>
</dbReference>
<accession>A0A367IX17</accession>
<evidence type="ECO:0000313" key="3">
    <source>
        <dbReference type="Proteomes" id="UP000253551"/>
    </source>
</evidence>
<proteinExistence type="predicted"/>
<dbReference type="PANTHER" id="PTHR46430:SF3">
    <property type="entry name" value="ACTIVATOR OF C KINASE PROTEIN 1"/>
    <property type="match status" value="1"/>
</dbReference>
<dbReference type="SMART" id="SM00671">
    <property type="entry name" value="SEL1"/>
    <property type="match status" value="6"/>
</dbReference>
<organism evidence="2 3">
    <name type="scientific">Rhizopus stolonifer</name>
    <name type="common">Rhizopus nigricans</name>
    <dbReference type="NCBI Taxonomy" id="4846"/>
    <lineage>
        <taxon>Eukaryota</taxon>
        <taxon>Fungi</taxon>
        <taxon>Fungi incertae sedis</taxon>
        <taxon>Mucoromycota</taxon>
        <taxon>Mucoromycotina</taxon>
        <taxon>Mucoromycetes</taxon>
        <taxon>Mucorales</taxon>
        <taxon>Mucorineae</taxon>
        <taxon>Rhizopodaceae</taxon>
        <taxon>Rhizopus</taxon>
    </lineage>
</organism>
<dbReference type="OrthoDB" id="272077at2759"/>
<reference evidence="2 3" key="1">
    <citation type="journal article" date="2018" name="G3 (Bethesda)">
        <title>Phylogenetic and Phylogenomic Definition of Rhizopus Species.</title>
        <authorList>
            <person name="Gryganskyi A.P."/>
            <person name="Golan J."/>
            <person name="Dolatabadi S."/>
            <person name="Mondo S."/>
            <person name="Robb S."/>
            <person name="Idnurm A."/>
            <person name="Muszewska A."/>
            <person name="Steczkiewicz K."/>
            <person name="Masonjones S."/>
            <person name="Liao H.L."/>
            <person name="Gajdeczka M.T."/>
            <person name="Anike F."/>
            <person name="Vuek A."/>
            <person name="Anishchenko I.M."/>
            <person name="Voigt K."/>
            <person name="de Hoog G.S."/>
            <person name="Smith M.E."/>
            <person name="Heitman J."/>
            <person name="Vilgalys R."/>
            <person name="Stajich J.E."/>
        </authorList>
    </citation>
    <scope>NUCLEOTIDE SEQUENCE [LARGE SCALE GENOMIC DNA]</scope>
    <source>
        <strain evidence="2 3">LSU 92-RS-03</strain>
    </source>
</reference>
<keyword evidence="3" id="KW-1185">Reference proteome</keyword>
<dbReference type="SUPFAM" id="SSF81901">
    <property type="entry name" value="HCP-like"/>
    <property type="match status" value="2"/>
</dbReference>
<gene>
    <name evidence="2" type="ORF">CU098_006472</name>
</gene>
<dbReference type="Pfam" id="PF08238">
    <property type="entry name" value="Sel1"/>
    <property type="match status" value="7"/>
</dbReference>
<dbReference type="Gene3D" id="1.25.40.10">
    <property type="entry name" value="Tetratricopeptide repeat domain"/>
    <property type="match status" value="1"/>
</dbReference>
<dbReference type="Proteomes" id="UP000253551">
    <property type="component" value="Unassembled WGS sequence"/>
</dbReference>
<sequence length="469" mass="53419">MEFDSKPLSLFFFESTANIFDEKPPRELDSDRRSFMDAPEMERMTDENRIIQDMTDQRKKAQLQDHQWYFDEFSGLYRHIVPTKEKVKPSPDINTPALSMISDGDSWPPLIDIEQLQQLCKMVRATKNPQRQLSLCKFLMNSQHDMSRRRDKELDQAITSEAQKLLKELSSNVRVNTTEAQLLLASCYGIGNLGLPVDREKAFALYLQASKHNDPESNYRAGVCHELGIGTKRDYNRAVSFYRRAATLSHVAGMYKLAIILLRGYCQQVKNPRESIALLQRAASLATKDIPHPMHALAILIISNEFSDHLIADTDYALELLHSAAKLNYVPSQVKLGEMYETGKLVEVNDARSIYWYSKAAELGSAEGALALSGWHLTGSPNVLSQSDREAYLWARKAAMCQHSERWTIAKAYFLIGMYVEMNIGIVEEEDAVFWFQRSAALGHKGALEKIKYSTSHIKMSKSYMLSNR</sequence>
<evidence type="ECO:0000256" key="1">
    <source>
        <dbReference type="ARBA" id="ARBA00022737"/>
    </source>
</evidence>
<name>A0A367IX17_RHIST</name>
<comment type="caution">
    <text evidence="2">The sequence shown here is derived from an EMBL/GenBank/DDBJ whole genome shotgun (WGS) entry which is preliminary data.</text>
</comment>
<keyword evidence="1" id="KW-0677">Repeat</keyword>
<dbReference type="EMBL" id="PJQM01005178">
    <property type="protein sequence ID" value="RCH82240.1"/>
    <property type="molecule type" value="Genomic_DNA"/>
</dbReference>
<evidence type="ECO:0000313" key="2">
    <source>
        <dbReference type="EMBL" id="RCH82240.1"/>
    </source>
</evidence>
<dbReference type="STRING" id="4846.A0A367IX17"/>
<dbReference type="InterPro" id="IPR011990">
    <property type="entry name" value="TPR-like_helical_dom_sf"/>
</dbReference>
<dbReference type="PANTHER" id="PTHR46430">
    <property type="entry name" value="PROTEIN SKT5-RELATED"/>
    <property type="match status" value="1"/>
</dbReference>
<dbReference type="InterPro" id="IPR051726">
    <property type="entry name" value="Chitin_Synth_Reg"/>
</dbReference>
<dbReference type="AlphaFoldDB" id="A0A367IX17"/>